<comment type="caution">
    <text evidence="2">The sequence shown here is derived from an EMBL/GenBank/DDBJ whole genome shotgun (WGS) entry which is preliminary data.</text>
</comment>
<keyword evidence="1" id="KW-0812">Transmembrane</keyword>
<feature type="transmembrane region" description="Helical" evidence="1">
    <location>
        <begin position="27"/>
        <end position="50"/>
    </location>
</feature>
<dbReference type="Proteomes" id="UP000759529">
    <property type="component" value="Unassembled WGS sequence"/>
</dbReference>
<protein>
    <recommendedName>
        <fullName evidence="4">Low temperature requirement A protein (LtrA)</fullName>
    </recommendedName>
</protein>
<evidence type="ECO:0000313" key="2">
    <source>
        <dbReference type="EMBL" id="MBM6500917.1"/>
    </source>
</evidence>
<feature type="transmembrane region" description="Helical" evidence="1">
    <location>
        <begin position="93"/>
        <end position="114"/>
    </location>
</feature>
<dbReference type="EMBL" id="JACSOD020000509">
    <property type="protein sequence ID" value="MBM6500917.1"/>
    <property type="molecule type" value="Genomic_DNA"/>
</dbReference>
<dbReference type="RefSeq" id="WP_187656015.1">
    <property type="nucleotide sequence ID" value="NZ_JACSOD020000509.1"/>
</dbReference>
<evidence type="ECO:0000313" key="3">
    <source>
        <dbReference type="Proteomes" id="UP000759529"/>
    </source>
</evidence>
<evidence type="ECO:0008006" key="4">
    <source>
        <dbReference type="Google" id="ProtNLM"/>
    </source>
</evidence>
<keyword evidence="1" id="KW-1133">Transmembrane helix</keyword>
<keyword evidence="1" id="KW-0472">Membrane</keyword>
<name>A0ABS2D129_9FLAO</name>
<gene>
    <name evidence="2" type="ORF">H9X54_016620</name>
</gene>
<proteinExistence type="predicted"/>
<organism evidence="2 3">
    <name type="scientific">Flavobacterium macrobrachii</name>
    <dbReference type="NCBI Taxonomy" id="591204"/>
    <lineage>
        <taxon>Bacteria</taxon>
        <taxon>Pseudomonadati</taxon>
        <taxon>Bacteroidota</taxon>
        <taxon>Flavobacteriia</taxon>
        <taxon>Flavobacteriales</taxon>
        <taxon>Flavobacteriaceae</taxon>
        <taxon>Flavobacterium</taxon>
    </lineage>
</organism>
<keyword evidence="3" id="KW-1185">Reference proteome</keyword>
<feature type="transmembrane region" description="Helical" evidence="1">
    <location>
        <begin position="120"/>
        <end position="137"/>
    </location>
</feature>
<evidence type="ECO:0000256" key="1">
    <source>
        <dbReference type="SAM" id="Phobius"/>
    </source>
</evidence>
<accession>A0ABS2D129</accession>
<reference evidence="2 3" key="1">
    <citation type="submission" date="2021-02" db="EMBL/GenBank/DDBJ databases">
        <authorList>
            <person name="Jung H.S."/>
            <person name="Chun B.H."/>
            <person name="Jeon C.O."/>
        </authorList>
    </citation>
    <scope>NUCLEOTIDE SEQUENCE [LARGE SCALE GENOMIC DNA]</scope>
    <source>
        <strain evidence="2 3">LMG 25203</strain>
    </source>
</reference>
<feature type="transmembrane region" description="Helical" evidence="1">
    <location>
        <begin position="62"/>
        <end position="81"/>
    </location>
</feature>
<sequence>MENAKVPHFFKEIKERMKLQFYPFNDLYLTYLVFFVLLIGGIGIWVSIFQEFNKDVANYTNVVLNMGTYYLALITTSYIDITTNDKIVNKKSLQVYSFIFLFIVASIFVSSFFLIDKYSLLLSSIGIILGLFIWHLANCENEKFNDESYSAKIRAGAKNTHGKGWK</sequence>